<keyword evidence="2" id="KW-1185">Reference proteome</keyword>
<evidence type="ECO:0000313" key="1">
    <source>
        <dbReference type="EMBL" id="KAG0412339.1"/>
    </source>
</evidence>
<comment type="caution">
    <text evidence="1">The sequence shown here is derived from an EMBL/GenBank/DDBJ whole genome shotgun (WGS) entry which is preliminary data.</text>
</comment>
<proteinExistence type="predicted"/>
<accession>A0AC60NYW1</accession>
<dbReference type="EMBL" id="JABSTQ010011357">
    <property type="protein sequence ID" value="KAG0412339.1"/>
    <property type="molecule type" value="Genomic_DNA"/>
</dbReference>
<sequence length="121" mass="13706">MKYPVSVGVGDRTEATMLPDMEIAEAYNHTINGAKGPSLLINVIGFNVVWSLRPDYMHCEHLGVVRQVTELWLSGVCEEHYIGAPSTVTKVESRLLSHKPHLSCNRPLRSLKRRMYWKASE</sequence>
<name>A0AC60NYW1_IXOPE</name>
<dbReference type="Proteomes" id="UP000805193">
    <property type="component" value="Unassembled WGS sequence"/>
</dbReference>
<reference evidence="1 2" key="1">
    <citation type="journal article" date="2020" name="Cell">
        <title>Large-Scale Comparative Analyses of Tick Genomes Elucidate Their Genetic Diversity and Vector Capacities.</title>
        <authorList>
            <consortium name="Tick Genome and Microbiome Consortium (TIGMIC)"/>
            <person name="Jia N."/>
            <person name="Wang J."/>
            <person name="Shi W."/>
            <person name="Du L."/>
            <person name="Sun Y."/>
            <person name="Zhan W."/>
            <person name="Jiang J.F."/>
            <person name="Wang Q."/>
            <person name="Zhang B."/>
            <person name="Ji P."/>
            <person name="Bell-Sakyi L."/>
            <person name="Cui X.M."/>
            <person name="Yuan T.T."/>
            <person name="Jiang B.G."/>
            <person name="Yang W.F."/>
            <person name="Lam T.T."/>
            <person name="Chang Q.C."/>
            <person name="Ding S.J."/>
            <person name="Wang X.J."/>
            <person name="Zhu J.G."/>
            <person name="Ruan X.D."/>
            <person name="Zhao L."/>
            <person name="Wei J.T."/>
            <person name="Ye R.Z."/>
            <person name="Que T.C."/>
            <person name="Du C.H."/>
            <person name="Zhou Y.H."/>
            <person name="Cheng J.X."/>
            <person name="Dai P.F."/>
            <person name="Guo W.B."/>
            <person name="Han X.H."/>
            <person name="Huang E.J."/>
            <person name="Li L.F."/>
            <person name="Wei W."/>
            <person name="Gao Y.C."/>
            <person name="Liu J.Z."/>
            <person name="Shao H.Z."/>
            <person name="Wang X."/>
            <person name="Wang C.C."/>
            <person name="Yang T.C."/>
            <person name="Huo Q.B."/>
            <person name="Li W."/>
            <person name="Chen H.Y."/>
            <person name="Chen S.E."/>
            <person name="Zhou L.G."/>
            <person name="Ni X.B."/>
            <person name="Tian J.H."/>
            <person name="Sheng Y."/>
            <person name="Liu T."/>
            <person name="Pan Y.S."/>
            <person name="Xia L.Y."/>
            <person name="Li J."/>
            <person name="Zhao F."/>
            <person name="Cao W.C."/>
        </authorList>
    </citation>
    <scope>NUCLEOTIDE SEQUENCE [LARGE SCALE GENOMIC DNA]</scope>
    <source>
        <strain evidence="1">Iper-2018</strain>
    </source>
</reference>
<evidence type="ECO:0000313" key="2">
    <source>
        <dbReference type="Proteomes" id="UP000805193"/>
    </source>
</evidence>
<gene>
    <name evidence="1" type="ORF">HPB47_010526</name>
</gene>
<protein>
    <submittedName>
        <fullName evidence="1">Uncharacterized protein</fullName>
    </submittedName>
</protein>
<organism evidence="1 2">
    <name type="scientific">Ixodes persulcatus</name>
    <name type="common">Taiga tick</name>
    <dbReference type="NCBI Taxonomy" id="34615"/>
    <lineage>
        <taxon>Eukaryota</taxon>
        <taxon>Metazoa</taxon>
        <taxon>Ecdysozoa</taxon>
        <taxon>Arthropoda</taxon>
        <taxon>Chelicerata</taxon>
        <taxon>Arachnida</taxon>
        <taxon>Acari</taxon>
        <taxon>Parasitiformes</taxon>
        <taxon>Ixodida</taxon>
        <taxon>Ixodoidea</taxon>
        <taxon>Ixodidae</taxon>
        <taxon>Ixodinae</taxon>
        <taxon>Ixodes</taxon>
    </lineage>
</organism>